<feature type="domain" description="HMA" evidence="1">
    <location>
        <begin position="44"/>
        <end position="99"/>
    </location>
</feature>
<gene>
    <name evidence="2" type="ORF">J2Z37_000595</name>
</gene>
<dbReference type="SUPFAM" id="SSF55008">
    <property type="entry name" value="HMA, heavy metal-associated domain"/>
    <property type="match status" value="1"/>
</dbReference>
<name>A0ABS4GK12_9BACL</name>
<protein>
    <submittedName>
        <fullName evidence="2">Copper chaperone CopZ</fullName>
    </submittedName>
</protein>
<accession>A0ABS4GK12</accession>
<dbReference type="InterPro" id="IPR006121">
    <property type="entry name" value="HMA_dom"/>
</dbReference>
<dbReference type="Proteomes" id="UP001519343">
    <property type="component" value="Unassembled WGS sequence"/>
</dbReference>
<sequence>MKRKGLFITGLLFAAAVGIFLPQFIVGTVESSPSEATYTFTNLGMTTEEEKERVQEILDHIVGIYEVSIDPTSDQVTITLDEETMRPEWIVKSLDAHGFTPDNFKPVKK</sequence>
<comment type="caution">
    <text evidence="2">The sequence shown here is derived from an EMBL/GenBank/DDBJ whole genome shotgun (WGS) entry which is preliminary data.</text>
</comment>
<dbReference type="InterPro" id="IPR036163">
    <property type="entry name" value="HMA_dom_sf"/>
</dbReference>
<dbReference type="Gene3D" id="3.30.70.100">
    <property type="match status" value="1"/>
</dbReference>
<organism evidence="2 3">
    <name type="scientific">Ammoniphilus resinae</name>
    <dbReference type="NCBI Taxonomy" id="861532"/>
    <lineage>
        <taxon>Bacteria</taxon>
        <taxon>Bacillati</taxon>
        <taxon>Bacillota</taxon>
        <taxon>Bacilli</taxon>
        <taxon>Bacillales</taxon>
        <taxon>Paenibacillaceae</taxon>
        <taxon>Aneurinibacillus group</taxon>
        <taxon>Ammoniphilus</taxon>
    </lineage>
</organism>
<dbReference type="EMBL" id="JAGGKT010000001">
    <property type="protein sequence ID" value="MBP1930608.1"/>
    <property type="molecule type" value="Genomic_DNA"/>
</dbReference>
<keyword evidence="3" id="KW-1185">Reference proteome</keyword>
<evidence type="ECO:0000313" key="2">
    <source>
        <dbReference type="EMBL" id="MBP1930608.1"/>
    </source>
</evidence>
<evidence type="ECO:0000259" key="1">
    <source>
        <dbReference type="Pfam" id="PF00403"/>
    </source>
</evidence>
<evidence type="ECO:0000313" key="3">
    <source>
        <dbReference type="Proteomes" id="UP001519343"/>
    </source>
</evidence>
<reference evidence="2 3" key="1">
    <citation type="submission" date="2021-03" db="EMBL/GenBank/DDBJ databases">
        <title>Genomic Encyclopedia of Type Strains, Phase IV (KMG-IV): sequencing the most valuable type-strain genomes for metagenomic binning, comparative biology and taxonomic classification.</title>
        <authorList>
            <person name="Goeker M."/>
        </authorList>
    </citation>
    <scope>NUCLEOTIDE SEQUENCE [LARGE SCALE GENOMIC DNA]</scope>
    <source>
        <strain evidence="2 3">DSM 24738</strain>
    </source>
</reference>
<dbReference type="Pfam" id="PF00403">
    <property type="entry name" value="HMA"/>
    <property type="match status" value="1"/>
</dbReference>
<proteinExistence type="predicted"/>